<protein>
    <submittedName>
        <fullName evidence="1">Uncharacterized protein</fullName>
    </submittedName>
</protein>
<reference evidence="1 2" key="1">
    <citation type="submission" date="2023-03" db="EMBL/GenBank/DDBJ databases">
        <title>Draft genome sequence of type strain Streptomyces ferralitis JCM 14344.</title>
        <authorList>
            <person name="Klaysubun C."/>
            <person name="Duangmal K."/>
        </authorList>
    </citation>
    <scope>NUCLEOTIDE SEQUENCE [LARGE SCALE GENOMIC DNA]</scope>
    <source>
        <strain evidence="1 2">JCM 14344</strain>
    </source>
</reference>
<evidence type="ECO:0000313" key="1">
    <source>
        <dbReference type="EMBL" id="MDF2257432.1"/>
    </source>
</evidence>
<gene>
    <name evidence="1" type="ORF">P2L57_17385</name>
</gene>
<keyword evidence="2" id="KW-1185">Reference proteome</keyword>
<proteinExistence type="predicted"/>
<comment type="caution">
    <text evidence="1">The sequence shown here is derived from an EMBL/GenBank/DDBJ whole genome shotgun (WGS) entry which is preliminary data.</text>
</comment>
<sequence>MATELPGPINTGVDGFIPILYTPSGHTVPQVWQIAHHSWQPTASPKVTCVDLATSTPCTTPSGGSTTWPKPLNTAAGPLGSGSTGDISTTREPLFVVSGGILYYPAVTRTALSGFPDGSVGVGCVNLATQADCAYVPLQGLTNTPGGTNVNGLTGFVQSGTKLYGVSTTGQVPCFDTSTTSACAGQPYTGNVPPNPNSAAAGAGLQDYFGSMALISGKLYISATNPPSLTGFDPSSNAACTGWTPQPVGNANSIFTDGVYADYNSSGTAAGVCVSVGNLNTSTNVVINCFNLSGSPTGVPAFLRSIYPTGHAISLTMNPLTITVGGHLRSYFPFGTSDQGYTGQVLCFDWTAQSRCTGFPYPDPHAGVNSGKTFDYGYGYDGTCLFGVGDSGWLFSLDPTTGSTPC</sequence>
<accession>A0ABT5Z1B3</accession>
<dbReference type="Proteomes" id="UP001220022">
    <property type="component" value="Unassembled WGS sequence"/>
</dbReference>
<name>A0ABT5Z1B3_9ACTN</name>
<dbReference type="EMBL" id="JARHTQ010000010">
    <property type="protein sequence ID" value="MDF2257432.1"/>
    <property type="molecule type" value="Genomic_DNA"/>
</dbReference>
<organism evidence="1 2">
    <name type="scientific">Streptantibioticus ferralitis</name>
    <dbReference type="NCBI Taxonomy" id="236510"/>
    <lineage>
        <taxon>Bacteria</taxon>
        <taxon>Bacillati</taxon>
        <taxon>Actinomycetota</taxon>
        <taxon>Actinomycetes</taxon>
        <taxon>Kitasatosporales</taxon>
        <taxon>Streptomycetaceae</taxon>
        <taxon>Streptantibioticus</taxon>
    </lineage>
</organism>
<dbReference type="RefSeq" id="WP_275815411.1">
    <property type="nucleotide sequence ID" value="NZ_BAAANM010000001.1"/>
</dbReference>
<evidence type="ECO:0000313" key="2">
    <source>
        <dbReference type="Proteomes" id="UP001220022"/>
    </source>
</evidence>